<evidence type="ECO:0000313" key="7">
    <source>
        <dbReference type="EMBL" id="CAL4911859.1"/>
    </source>
</evidence>
<reference evidence="7" key="1">
    <citation type="submission" date="2024-10" db="EMBL/GenBank/DDBJ databases">
        <authorList>
            <person name="Ryan C."/>
        </authorList>
    </citation>
    <scope>NUCLEOTIDE SEQUENCE [LARGE SCALE GENOMIC DNA]</scope>
</reference>
<dbReference type="InterPro" id="IPR003653">
    <property type="entry name" value="Peptidase_C48_C"/>
</dbReference>
<comment type="similarity">
    <text evidence="1">Belongs to the peptidase C48 family.</text>
</comment>
<dbReference type="Proteomes" id="UP001497457">
    <property type="component" value="Chromosome 12b"/>
</dbReference>
<evidence type="ECO:0000256" key="1">
    <source>
        <dbReference type="ARBA" id="ARBA00005234"/>
    </source>
</evidence>
<feature type="region of interest" description="Disordered" evidence="5">
    <location>
        <begin position="668"/>
        <end position="713"/>
    </location>
</feature>
<dbReference type="GO" id="GO:0008233">
    <property type="term" value="F:peptidase activity"/>
    <property type="evidence" value="ECO:0007669"/>
    <property type="project" value="UniProtKB-KW"/>
</dbReference>
<accession>A0ABC8WLN3</accession>
<feature type="region of interest" description="Disordered" evidence="5">
    <location>
        <begin position="756"/>
        <end position="900"/>
    </location>
</feature>
<keyword evidence="2" id="KW-0645">Protease</keyword>
<feature type="region of interest" description="Disordered" evidence="5">
    <location>
        <begin position="1"/>
        <end position="151"/>
    </location>
</feature>
<dbReference type="EMBL" id="OZ075122">
    <property type="protein sequence ID" value="CAL4911859.1"/>
    <property type="molecule type" value="Genomic_DNA"/>
</dbReference>
<evidence type="ECO:0000256" key="4">
    <source>
        <dbReference type="SAM" id="Coils"/>
    </source>
</evidence>
<organism evidence="7 8">
    <name type="scientific">Urochloa decumbens</name>
    <dbReference type="NCBI Taxonomy" id="240449"/>
    <lineage>
        <taxon>Eukaryota</taxon>
        <taxon>Viridiplantae</taxon>
        <taxon>Streptophyta</taxon>
        <taxon>Embryophyta</taxon>
        <taxon>Tracheophyta</taxon>
        <taxon>Spermatophyta</taxon>
        <taxon>Magnoliopsida</taxon>
        <taxon>Liliopsida</taxon>
        <taxon>Poales</taxon>
        <taxon>Poaceae</taxon>
        <taxon>PACMAD clade</taxon>
        <taxon>Panicoideae</taxon>
        <taxon>Panicodae</taxon>
        <taxon>Paniceae</taxon>
        <taxon>Melinidinae</taxon>
        <taxon>Urochloa</taxon>
    </lineage>
</organism>
<feature type="region of interest" description="Disordered" evidence="5">
    <location>
        <begin position="565"/>
        <end position="630"/>
    </location>
</feature>
<feature type="domain" description="Ubiquitin-like protease family profile" evidence="6">
    <location>
        <begin position="1217"/>
        <end position="1295"/>
    </location>
</feature>
<evidence type="ECO:0000256" key="2">
    <source>
        <dbReference type="ARBA" id="ARBA00022670"/>
    </source>
</evidence>
<feature type="compositionally biased region" description="Basic and acidic residues" evidence="5">
    <location>
        <begin position="864"/>
        <end position="876"/>
    </location>
</feature>
<keyword evidence="3" id="KW-0378">Hydrolase</keyword>
<feature type="region of interest" description="Disordered" evidence="5">
    <location>
        <begin position="449"/>
        <end position="482"/>
    </location>
</feature>
<sequence>MVLISEDDGRSTAQGDSTAQGGPSGQGGGNPHAAGNLIRRSPRLQAQGNVNLDPKVVQQKRRLRLRLPSPPPPHAEHSESEHDDPADDDFTPHVEIHAAEQGCSRKRRRHQPIGGCSTHGTAPAHAPAHAPAAGPPPAPAPAPTDAKKRTNQAIRCSPGKFRDMVNALDDPLKDAIRAKNFGGLLDFKPRVLDRQLLSWLMRRLNPDTMTLELEGDQRISITQHTVWCVFQLPRDGGGPPEMTDAEARLRQRELAAEITGQESDRISPPEIEKLFASRTLAGDIGLRAFFMCAFQSLLFSNSSCYIRLDDVKYTEDMQNIGQMNWCKVVVDNLSQAARLYKLDFESKGMAAPISGCGIFLVMLYIDFLQHGYDLNTFALPRCAHLETNMIDRISSEDRRGDVAPGTVLNFGHLRLKNINDTCYRLPHPALAVGAVPIAPAAHFESYPGPSTSVRPSASVGTSQHVPAASHDPGGQAGFNLQPPGPFKYPSLSAAFKQGIIDVVGRSRKSQAMKILEDFDAGALEAQSLEAKAVSFMNRASMLMSKAHHECYTGIQKLIEDAKAQKQAANAARSRRQRNAAPDSGMPLATDQAAEVEQPVQEPAEAPVDDDEQVVEEPTEAPADNPEQHLAADGGEINEQGEHFDAHPLETLDEDTGIERGDEFVEGLFASPCSEDSNGGDDGRNPDDQGNDDFMDTVISTPPALRGPSSGVDSIISNMYSSEFVDQEAHQQENTERQIVVVNTEEFMFDSHGFVNQQESVHSNPEEPSADVDGDGKQRQPESIDPAEDMGRASADVDMTDNVHTVPPVHEPSRAVSGDIPDKERGSEGTNAAVHTEPPVHEASRPGSGDVLGKECCSDGTNAAVEKDDTTNKHVDETSVGAGNKGVGDNTSGGAVNKGVGDSLKKDVAAEHGTTDTTMLDVCTGHVAKLSLEKPLLAIYTRRTTRATRAAEASKRKSVDANKAKQLDAAVVKEEKRLQAERKKEEKRLDAERKKEEKRLAAARKKVEKKEQERLEAEREKAFLEEAGIFMDQNEREKRDEHERRMQMLREDAEQEIDLLKSTVDVLAGPSAPAPEQVFPEDADRDIYSQSLPVRLSQEERTLGSKCHNQFQRFIYRQVGDRLRRRPRKFLSPFKIATSHPKVPKERALAMRTRIANDQNLQEMTLLDFSIFLSYTGKELLTTFADNESGENNLLDYIVHCLRFDDIVHKQDSIGYRVFLTTGLWTAVKDVEQEYMDDGKTETVEFKRMREHLEVLVENYELTKAKLIFMPVCDGCHYFLYCINLIHNRIDILDSIDYWWNQGAPMDRH</sequence>
<evidence type="ECO:0000259" key="6">
    <source>
        <dbReference type="Pfam" id="PF02902"/>
    </source>
</evidence>
<keyword evidence="4" id="KW-0175">Coiled coil</keyword>
<dbReference type="InterPro" id="IPR038765">
    <property type="entry name" value="Papain-like_cys_pep_sf"/>
</dbReference>
<dbReference type="PANTHER" id="PTHR34835:SF71">
    <property type="entry name" value="UBIQUITIN-LIKE PROTEASE FAMILY PROFILE DOMAIN-CONTAINING PROTEIN"/>
    <property type="match status" value="1"/>
</dbReference>
<proteinExistence type="inferred from homology"/>
<feature type="compositionally biased region" description="Acidic residues" evidence="5">
    <location>
        <begin position="606"/>
        <end position="618"/>
    </location>
</feature>
<feature type="compositionally biased region" description="Low complexity" evidence="5">
    <location>
        <begin position="118"/>
        <end position="132"/>
    </location>
</feature>
<dbReference type="SUPFAM" id="SSF54001">
    <property type="entry name" value="Cysteine proteinases"/>
    <property type="match status" value="1"/>
</dbReference>
<protein>
    <recommendedName>
        <fullName evidence="6">Ubiquitin-like protease family profile domain-containing protein</fullName>
    </recommendedName>
</protein>
<gene>
    <name evidence="7" type="ORF">URODEC1_LOCUS15252</name>
</gene>
<feature type="coiled-coil region" evidence="4">
    <location>
        <begin position="963"/>
        <end position="1062"/>
    </location>
</feature>
<name>A0ABC8WLN3_9POAL</name>
<feature type="compositionally biased region" description="Polar residues" evidence="5">
    <location>
        <begin position="449"/>
        <end position="464"/>
    </location>
</feature>
<evidence type="ECO:0000256" key="5">
    <source>
        <dbReference type="SAM" id="MobiDB-lite"/>
    </source>
</evidence>
<feature type="compositionally biased region" description="Pro residues" evidence="5">
    <location>
        <begin position="133"/>
        <end position="142"/>
    </location>
</feature>
<keyword evidence="8" id="KW-1185">Reference proteome</keyword>
<dbReference type="PANTHER" id="PTHR34835">
    <property type="entry name" value="OS07G0283600 PROTEIN-RELATED"/>
    <property type="match status" value="1"/>
</dbReference>
<evidence type="ECO:0000313" key="8">
    <source>
        <dbReference type="Proteomes" id="UP001497457"/>
    </source>
</evidence>
<dbReference type="Pfam" id="PF02902">
    <property type="entry name" value="Peptidase_C48"/>
    <property type="match status" value="1"/>
</dbReference>
<dbReference type="Gene3D" id="3.40.395.10">
    <property type="entry name" value="Adenoviral Proteinase, Chain A"/>
    <property type="match status" value="1"/>
</dbReference>
<dbReference type="GO" id="GO:0006508">
    <property type="term" value="P:proteolysis"/>
    <property type="evidence" value="ECO:0007669"/>
    <property type="project" value="UniProtKB-KW"/>
</dbReference>
<evidence type="ECO:0000256" key="3">
    <source>
        <dbReference type="ARBA" id="ARBA00022801"/>
    </source>
</evidence>